<keyword evidence="1" id="KW-0479">Metal-binding</keyword>
<dbReference type="Gene3D" id="1.20.1090.10">
    <property type="entry name" value="Dehydroquinate synthase-like - alpha domain"/>
    <property type="match status" value="1"/>
</dbReference>
<dbReference type="AlphaFoldDB" id="A0A6T9RQK4"/>
<dbReference type="GO" id="GO:0003856">
    <property type="term" value="F:3-dehydroquinate synthase activity"/>
    <property type="evidence" value="ECO:0007669"/>
    <property type="project" value="TreeGrafter"/>
</dbReference>
<proteinExistence type="predicted"/>
<dbReference type="PANTHER" id="PTHR43622">
    <property type="entry name" value="3-DEHYDROQUINATE SYNTHASE"/>
    <property type="match status" value="1"/>
</dbReference>
<dbReference type="InterPro" id="IPR050071">
    <property type="entry name" value="Dehydroquinate_synthase"/>
</dbReference>
<protein>
    <recommendedName>
        <fullName evidence="4">3-dehydroquinate synthase N-terminal domain-containing protein</fullName>
    </recommendedName>
</protein>
<feature type="region of interest" description="Disordered" evidence="3">
    <location>
        <begin position="39"/>
        <end position="76"/>
    </location>
</feature>
<keyword evidence="2" id="KW-0520">NAD</keyword>
<evidence type="ECO:0000256" key="3">
    <source>
        <dbReference type="SAM" id="MobiDB-lite"/>
    </source>
</evidence>
<feature type="region of interest" description="Disordered" evidence="3">
    <location>
        <begin position="1"/>
        <end position="21"/>
    </location>
</feature>
<evidence type="ECO:0000313" key="6">
    <source>
        <dbReference type="EMBL" id="CAD9169284.1"/>
    </source>
</evidence>
<dbReference type="GO" id="GO:0046872">
    <property type="term" value="F:metal ion binding"/>
    <property type="evidence" value="ECO:0007669"/>
    <property type="project" value="UniProtKB-KW"/>
</dbReference>
<dbReference type="PANTHER" id="PTHR43622:SF1">
    <property type="entry name" value="3-DEHYDROQUINATE SYNTHASE"/>
    <property type="match status" value="1"/>
</dbReference>
<evidence type="ECO:0000256" key="2">
    <source>
        <dbReference type="ARBA" id="ARBA00023027"/>
    </source>
</evidence>
<dbReference type="InterPro" id="IPR030960">
    <property type="entry name" value="DHQS/DOIS_N"/>
</dbReference>
<name>A0A6T9RQK4_ALECA</name>
<reference evidence="6" key="1">
    <citation type="submission" date="2021-01" db="EMBL/GenBank/DDBJ databases">
        <authorList>
            <person name="Corre E."/>
            <person name="Pelletier E."/>
            <person name="Niang G."/>
            <person name="Scheremetjew M."/>
            <person name="Finn R."/>
            <person name="Kale V."/>
            <person name="Holt S."/>
            <person name="Cochrane G."/>
            <person name="Meng A."/>
            <person name="Brown T."/>
            <person name="Cohen L."/>
        </authorList>
    </citation>
    <scope>NUCLEOTIDE SEQUENCE</scope>
    <source>
        <strain evidence="6">OF101</strain>
    </source>
</reference>
<dbReference type="Gene3D" id="3.40.50.1970">
    <property type="match status" value="1"/>
</dbReference>
<evidence type="ECO:0000259" key="4">
    <source>
        <dbReference type="Pfam" id="PF01761"/>
    </source>
</evidence>
<sequence length="898" mass="96975">MDLAGRLQAREDGFASSSQLRDVDKKTVLRGKVLLGSGEESSLTAGIPTPDSERLASSDSDSLSSPVNKSAEPPPAALLKRATKSMSSVRTTTSWCSAFSNQSLSDMDQDTQAEELVLETPFHSQPDSVLAEPAVPYFRLSDGAGASPRERVRELMRKTPLPCGVGEFSSLHVVSAAEGAASSEARLLRQSAQDIGKRACLYAWPALERDDIDGEYRALFGVASEMILNGADRASLLVFVAAGAGCHESMAIAAILGMLPFRGVQVAFVTPEDAYVDPLASLRTPSGLFEYNAQQPERMGRKPLAAIFGPLPDRVFSRPMSAWRPLRPAPFLAEERPAPFKIGGMELPMVTFEGRYHAGVERLSELLCGHFGESLFPVVAVGDTGDALGYGSDIHASLAARGFIGYYFAHASGETYKRPDAFGKPELLAAIAGAKRNGLRVVVLAVGGGVNGNAMGMIAALTGSDFVEVPTTLMHYNDATTSAKKAFSLVVDGRILSKNILGAFYLPRLVFCIREVFLTLSSCSVHAAVGEAAKTMGVLGRASSAQGQVDFHDVLGACEFASDFTRIVRTAPGFEQLVLFLRKTLALKAEIEAAGRAVRGQRDGGAAAASDGEGAQEKRGRLLEELRGEFHRGLSGEARRGVTEFLTVVNEEVIRAKAMFLAYSDPFEKYRALLFEYAHTLGHGVEAFMNDQYRRAEAAGIDYSQAFRLHGQCVGMAVTWAGEMSRELGYLEGNGYLAHQSLVYLFNRFGGFDFLPLRRLCDELGVSREEFCEGVLRVVRRDNKRGYCRCGDGSSVDQLVRERPGCLVRSADPGAECRYLVEVSEGSQRRVLEKAFDGAYDRLATVQRTNSPDEPAVLVLVPRRDAQVSEECAAPCSLGVSDSAEVAAVLDGLIRRLY</sequence>
<gene>
    <name evidence="5" type="ORF">ACAT0790_LOCUS46052</name>
    <name evidence="6" type="ORF">ACAT0790_LOCUS46053</name>
</gene>
<feature type="domain" description="3-dehydroquinate synthase N-terminal" evidence="4">
    <location>
        <begin position="412"/>
        <end position="523"/>
    </location>
</feature>
<dbReference type="SUPFAM" id="SSF56796">
    <property type="entry name" value="Dehydroquinate synthase-like"/>
    <property type="match status" value="1"/>
</dbReference>
<evidence type="ECO:0000313" key="5">
    <source>
        <dbReference type="EMBL" id="CAD9169283.1"/>
    </source>
</evidence>
<dbReference type="EMBL" id="HBGE01077004">
    <property type="protein sequence ID" value="CAD9169283.1"/>
    <property type="molecule type" value="Transcribed_RNA"/>
</dbReference>
<evidence type="ECO:0000256" key="1">
    <source>
        <dbReference type="ARBA" id="ARBA00022723"/>
    </source>
</evidence>
<accession>A0A6T9RQK4</accession>
<dbReference type="Pfam" id="PF01761">
    <property type="entry name" value="DHQ_synthase"/>
    <property type="match status" value="1"/>
</dbReference>
<organism evidence="6">
    <name type="scientific">Alexandrium catenella</name>
    <name type="common">Red tide dinoflagellate</name>
    <name type="synonym">Gonyaulax catenella</name>
    <dbReference type="NCBI Taxonomy" id="2925"/>
    <lineage>
        <taxon>Eukaryota</taxon>
        <taxon>Sar</taxon>
        <taxon>Alveolata</taxon>
        <taxon>Dinophyceae</taxon>
        <taxon>Gonyaulacales</taxon>
        <taxon>Pyrocystaceae</taxon>
        <taxon>Alexandrium</taxon>
    </lineage>
</organism>
<dbReference type="EMBL" id="HBGE01077005">
    <property type="protein sequence ID" value="CAD9169284.1"/>
    <property type="molecule type" value="Transcribed_RNA"/>
</dbReference>